<dbReference type="InParanoid" id="A0A0C3E4F4"/>
<dbReference type="PANTHER" id="PTHR11527">
    <property type="entry name" value="HEAT-SHOCK PROTEIN 20 FAMILY MEMBER"/>
    <property type="match status" value="1"/>
</dbReference>
<protein>
    <recommendedName>
        <fullName evidence="4">SHSP domain-containing protein</fullName>
    </recommendedName>
</protein>
<dbReference type="Pfam" id="PF00011">
    <property type="entry name" value="HSP20"/>
    <property type="match status" value="1"/>
</dbReference>
<dbReference type="InterPro" id="IPR008978">
    <property type="entry name" value="HSP20-like_chaperone"/>
</dbReference>
<evidence type="ECO:0000259" key="4">
    <source>
        <dbReference type="PROSITE" id="PS01031"/>
    </source>
</evidence>
<proteinExistence type="inferred from homology"/>
<evidence type="ECO:0000256" key="1">
    <source>
        <dbReference type="ARBA" id="ARBA00023016"/>
    </source>
</evidence>
<dbReference type="EMBL" id="KN822039">
    <property type="protein sequence ID" value="KIM62921.1"/>
    <property type="molecule type" value="Genomic_DNA"/>
</dbReference>
<gene>
    <name evidence="5" type="ORF">SCLCIDRAFT_83962</name>
</gene>
<dbReference type="SUPFAM" id="SSF49764">
    <property type="entry name" value="HSP20-like chaperones"/>
    <property type="match status" value="1"/>
</dbReference>
<evidence type="ECO:0000313" key="5">
    <source>
        <dbReference type="EMBL" id="KIM62921.1"/>
    </source>
</evidence>
<evidence type="ECO:0000256" key="2">
    <source>
        <dbReference type="PROSITE-ProRule" id="PRU00285"/>
    </source>
</evidence>
<dbReference type="Gene3D" id="2.60.40.790">
    <property type="match status" value="1"/>
</dbReference>
<reference evidence="6" key="2">
    <citation type="submission" date="2015-01" db="EMBL/GenBank/DDBJ databases">
        <title>Evolutionary Origins and Diversification of the Mycorrhizal Mutualists.</title>
        <authorList>
            <consortium name="DOE Joint Genome Institute"/>
            <consortium name="Mycorrhizal Genomics Consortium"/>
            <person name="Kohler A."/>
            <person name="Kuo A."/>
            <person name="Nagy L.G."/>
            <person name="Floudas D."/>
            <person name="Copeland A."/>
            <person name="Barry K.W."/>
            <person name="Cichocki N."/>
            <person name="Veneault-Fourrey C."/>
            <person name="LaButti K."/>
            <person name="Lindquist E.A."/>
            <person name="Lipzen A."/>
            <person name="Lundell T."/>
            <person name="Morin E."/>
            <person name="Murat C."/>
            <person name="Riley R."/>
            <person name="Ohm R."/>
            <person name="Sun H."/>
            <person name="Tunlid A."/>
            <person name="Henrissat B."/>
            <person name="Grigoriev I.V."/>
            <person name="Hibbett D.S."/>
            <person name="Martin F."/>
        </authorList>
    </citation>
    <scope>NUCLEOTIDE SEQUENCE [LARGE SCALE GENOMIC DNA]</scope>
    <source>
        <strain evidence="6">Foug A</strain>
    </source>
</reference>
<evidence type="ECO:0000313" key="6">
    <source>
        <dbReference type="Proteomes" id="UP000053989"/>
    </source>
</evidence>
<evidence type="ECO:0000256" key="3">
    <source>
        <dbReference type="RuleBase" id="RU003616"/>
    </source>
</evidence>
<dbReference type="STRING" id="1036808.A0A0C3E4F4"/>
<feature type="non-terminal residue" evidence="5">
    <location>
        <position position="93"/>
    </location>
</feature>
<organism evidence="5 6">
    <name type="scientific">Scleroderma citrinum Foug A</name>
    <dbReference type="NCBI Taxonomy" id="1036808"/>
    <lineage>
        <taxon>Eukaryota</taxon>
        <taxon>Fungi</taxon>
        <taxon>Dikarya</taxon>
        <taxon>Basidiomycota</taxon>
        <taxon>Agaricomycotina</taxon>
        <taxon>Agaricomycetes</taxon>
        <taxon>Agaricomycetidae</taxon>
        <taxon>Boletales</taxon>
        <taxon>Sclerodermatineae</taxon>
        <taxon>Sclerodermataceae</taxon>
        <taxon>Scleroderma</taxon>
    </lineage>
</organism>
<comment type="similarity">
    <text evidence="2 3">Belongs to the small heat shock protein (HSP20) family.</text>
</comment>
<keyword evidence="1" id="KW-0346">Stress response</keyword>
<dbReference type="InterPro" id="IPR002068">
    <property type="entry name" value="A-crystallin/Hsp20_dom"/>
</dbReference>
<name>A0A0C3E4F4_9AGAM</name>
<keyword evidence="6" id="KW-1185">Reference proteome</keyword>
<dbReference type="PROSITE" id="PS01031">
    <property type="entry name" value="SHSP"/>
    <property type="match status" value="1"/>
</dbReference>
<accession>A0A0C3E4F4</accession>
<dbReference type="InterPro" id="IPR031107">
    <property type="entry name" value="Small_HSP"/>
</dbReference>
<dbReference type="Proteomes" id="UP000053989">
    <property type="component" value="Unassembled WGS sequence"/>
</dbReference>
<feature type="non-terminal residue" evidence="5">
    <location>
        <position position="1"/>
    </location>
</feature>
<dbReference type="HOGENOM" id="CLU_046737_8_11_1"/>
<dbReference type="CDD" id="cd06464">
    <property type="entry name" value="ACD_sHsps-like"/>
    <property type="match status" value="1"/>
</dbReference>
<dbReference type="OrthoDB" id="1431247at2759"/>
<feature type="domain" description="SHSP" evidence="4">
    <location>
        <begin position="1"/>
        <end position="93"/>
    </location>
</feature>
<sequence length="93" mass="10420">RVEICDDPSSTRITAMLELPGVKSEDIRLQVGTNDKLRVSGERRRKISPDQGADVKYPLQEIRYGKYERVIDLPQGTMMSTISASIDDGLLLI</sequence>
<dbReference type="AlphaFoldDB" id="A0A0C3E4F4"/>
<reference evidence="5 6" key="1">
    <citation type="submission" date="2014-04" db="EMBL/GenBank/DDBJ databases">
        <authorList>
            <consortium name="DOE Joint Genome Institute"/>
            <person name="Kuo A."/>
            <person name="Kohler A."/>
            <person name="Nagy L.G."/>
            <person name="Floudas D."/>
            <person name="Copeland A."/>
            <person name="Barry K.W."/>
            <person name="Cichocki N."/>
            <person name="Veneault-Fourrey C."/>
            <person name="LaButti K."/>
            <person name="Lindquist E.A."/>
            <person name="Lipzen A."/>
            <person name="Lundell T."/>
            <person name="Morin E."/>
            <person name="Murat C."/>
            <person name="Sun H."/>
            <person name="Tunlid A."/>
            <person name="Henrissat B."/>
            <person name="Grigoriev I.V."/>
            <person name="Hibbett D.S."/>
            <person name="Martin F."/>
            <person name="Nordberg H.P."/>
            <person name="Cantor M.N."/>
            <person name="Hua S.X."/>
        </authorList>
    </citation>
    <scope>NUCLEOTIDE SEQUENCE [LARGE SCALE GENOMIC DNA]</scope>
    <source>
        <strain evidence="5 6">Foug A</strain>
    </source>
</reference>